<dbReference type="AlphaFoldDB" id="A0A9P5X3B6"/>
<keyword evidence="1" id="KW-1133">Transmembrane helix</keyword>
<dbReference type="Proteomes" id="UP000807342">
    <property type="component" value="Unassembled WGS sequence"/>
</dbReference>
<protein>
    <submittedName>
        <fullName evidence="2">Uncharacterized protein</fullName>
    </submittedName>
</protein>
<organism evidence="2 3">
    <name type="scientific">Macrolepiota fuliginosa MF-IS2</name>
    <dbReference type="NCBI Taxonomy" id="1400762"/>
    <lineage>
        <taxon>Eukaryota</taxon>
        <taxon>Fungi</taxon>
        <taxon>Dikarya</taxon>
        <taxon>Basidiomycota</taxon>
        <taxon>Agaricomycotina</taxon>
        <taxon>Agaricomycetes</taxon>
        <taxon>Agaricomycetidae</taxon>
        <taxon>Agaricales</taxon>
        <taxon>Agaricineae</taxon>
        <taxon>Agaricaceae</taxon>
        <taxon>Macrolepiota</taxon>
    </lineage>
</organism>
<keyword evidence="3" id="KW-1185">Reference proteome</keyword>
<dbReference type="EMBL" id="MU151596">
    <property type="protein sequence ID" value="KAF9442616.1"/>
    <property type="molecule type" value="Genomic_DNA"/>
</dbReference>
<accession>A0A9P5X3B6</accession>
<proteinExistence type="predicted"/>
<keyword evidence="1" id="KW-0472">Membrane</keyword>
<comment type="caution">
    <text evidence="2">The sequence shown here is derived from an EMBL/GenBank/DDBJ whole genome shotgun (WGS) entry which is preliminary data.</text>
</comment>
<evidence type="ECO:0000256" key="1">
    <source>
        <dbReference type="SAM" id="Phobius"/>
    </source>
</evidence>
<evidence type="ECO:0000313" key="3">
    <source>
        <dbReference type="Proteomes" id="UP000807342"/>
    </source>
</evidence>
<sequence length="178" mass="20385">MCKWLSGTALERTLWKTSWKLTQQPIMKARPTGPHIYFWPLLSNEPEALSTFLNFLSQPSLWGTTHIHFYLFPHRLSVAGLRRCGCRQCLTFANLPTTLRSGTSYLGSTKEEALGCQRGDNGWPFIGGRIRLKCWARGRINMVFLCLCFSSILTLFFLVLLIRGMSSSYCYCTTFRLP</sequence>
<feature type="transmembrane region" description="Helical" evidence="1">
    <location>
        <begin position="140"/>
        <end position="162"/>
    </location>
</feature>
<name>A0A9P5X3B6_9AGAR</name>
<reference evidence="2" key="1">
    <citation type="submission" date="2020-11" db="EMBL/GenBank/DDBJ databases">
        <authorList>
            <consortium name="DOE Joint Genome Institute"/>
            <person name="Ahrendt S."/>
            <person name="Riley R."/>
            <person name="Andreopoulos W."/>
            <person name="Labutti K."/>
            <person name="Pangilinan J."/>
            <person name="Ruiz-Duenas F.J."/>
            <person name="Barrasa J.M."/>
            <person name="Sanchez-Garcia M."/>
            <person name="Camarero S."/>
            <person name="Miyauchi S."/>
            <person name="Serrano A."/>
            <person name="Linde D."/>
            <person name="Babiker R."/>
            <person name="Drula E."/>
            <person name="Ayuso-Fernandez I."/>
            <person name="Pacheco R."/>
            <person name="Padilla G."/>
            <person name="Ferreira P."/>
            <person name="Barriuso J."/>
            <person name="Kellner H."/>
            <person name="Castanera R."/>
            <person name="Alfaro M."/>
            <person name="Ramirez L."/>
            <person name="Pisabarro A.G."/>
            <person name="Kuo A."/>
            <person name="Tritt A."/>
            <person name="Lipzen A."/>
            <person name="He G."/>
            <person name="Yan M."/>
            <person name="Ng V."/>
            <person name="Cullen D."/>
            <person name="Martin F."/>
            <person name="Rosso M.-N."/>
            <person name="Henrissat B."/>
            <person name="Hibbett D."/>
            <person name="Martinez A.T."/>
            <person name="Grigoriev I.V."/>
        </authorList>
    </citation>
    <scope>NUCLEOTIDE SEQUENCE</scope>
    <source>
        <strain evidence="2">MF-IS2</strain>
    </source>
</reference>
<gene>
    <name evidence="2" type="ORF">P691DRAFT_467180</name>
</gene>
<keyword evidence="1" id="KW-0812">Transmembrane</keyword>
<evidence type="ECO:0000313" key="2">
    <source>
        <dbReference type="EMBL" id="KAF9442616.1"/>
    </source>
</evidence>